<evidence type="ECO:0000313" key="2">
    <source>
        <dbReference type="Proteomes" id="UP001057402"/>
    </source>
</evidence>
<name>A0ACB9NX06_9MYRT</name>
<organism evidence="1 2">
    <name type="scientific">Melastoma candidum</name>
    <dbReference type="NCBI Taxonomy" id="119954"/>
    <lineage>
        <taxon>Eukaryota</taxon>
        <taxon>Viridiplantae</taxon>
        <taxon>Streptophyta</taxon>
        <taxon>Embryophyta</taxon>
        <taxon>Tracheophyta</taxon>
        <taxon>Spermatophyta</taxon>
        <taxon>Magnoliopsida</taxon>
        <taxon>eudicotyledons</taxon>
        <taxon>Gunneridae</taxon>
        <taxon>Pentapetalae</taxon>
        <taxon>rosids</taxon>
        <taxon>malvids</taxon>
        <taxon>Myrtales</taxon>
        <taxon>Melastomataceae</taxon>
        <taxon>Melastomatoideae</taxon>
        <taxon>Melastomateae</taxon>
        <taxon>Melastoma</taxon>
    </lineage>
</organism>
<evidence type="ECO:0000313" key="1">
    <source>
        <dbReference type="EMBL" id="KAI4341185.1"/>
    </source>
</evidence>
<accession>A0ACB9NX06</accession>
<sequence length="460" mass="50125">MANRPPPAPSSFQVNGDRIHSQMWAQVGGQPVTLFDTSSSATRFSRRLFEAMFYVHVFAVAALAVYLTVWGFFSGNARHFPPLKWFPSLLAATGSGVVTALAWHCFIRCSPIKAVKAVFWLSPLMTFATGILFVLIQLASSLGIGIVAIVSSIAQFFYYAWVKTRVDYCTKIVSVSIAESPTCTAPATLLAILAATFYSSLLVSGIGGAMTIGTRWDILFISIMILSLTWTLHTIKSVLQTTVARIKYLNFAGGESIHTCQALCDTLKYLVGSIALGSAIIPVFSFLRGSARAVIFVAGGSDEFMCSFADSYLRVSTKLTSYGNRYGFVYLGVYNKGIVQASRDAWELFRRSGIDELIVSDLTGLFCFFAGVTGGAVSALVSGSWMLATNQDYATQAAVYSLVIGYLMVRIGTAWAQASVSAYYIAYGENPQSAHFDATIPSRLEVMNRERELRHRQALT</sequence>
<dbReference type="EMBL" id="CM042886">
    <property type="protein sequence ID" value="KAI4341185.1"/>
    <property type="molecule type" value="Genomic_DNA"/>
</dbReference>
<dbReference type="Proteomes" id="UP001057402">
    <property type="component" value="Chromosome 7"/>
</dbReference>
<protein>
    <submittedName>
        <fullName evidence="1">Uncharacterized protein</fullName>
    </submittedName>
</protein>
<keyword evidence="2" id="KW-1185">Reference proteome</keyword>
<gene>
    <name evidence="1" type="ORF">MLD38_025941</name>
</gene>
<comment type="caution">
    <text evidence="1">The sequence shown here is derived from an EMBL/GenBank/DDBJ whole genome shotgun (WGS) entry which is preliminary data.</text>
</comment>
<proteinExistence type="predicted"/>
<reference evidence="2" key="1">
    <citation type="journal article" date="2023" name="Front. Plant Sci.">
        <title>Chromosomal-level genome assembly of Melastoma candidum provides insights into trichome evolution.</title>
        <authorList>
            <person name="Zhong Y."/>
            <person name="Wu W."/>
            <person name="Sun C."/>
            <person name="Zou P."/>
            <person name="Liu Y."/>
            <person name="Dai S."/>
            <person name="Zhou R."/>
        </authorList>
    </citation>
    <scope>NUCLEOTIDE SEQUENCE [LARGE SCALE GENOMIC DNA]</scope>
</reference>